<protein>
    <submittedName>
        <fullName evidence="2">Uncharacterized protein</fullName>
    </submittedName>
</protein>
<sequence length="314" mass="34000">MSCVAHFTFLPDELRWNETWVGGLGGDDQFSLRGNHYLLVHWQQCKNPNASAVSFDALPACINTHEPNKQNSSSNENSTLIDPLRDTPVDVSDAPEGFLVTLAPGGIGVLEPEGVRMIAYIQNVDKYNPTHLDARPLAGLIRPDPVGVLGRLPGVPFTGTVSLRAELLALERGKVELAGVTRLWCTGIRLGVPSKPVSRVLLTWSERRTYGSGSLPQWASERALVVTERIRGSSPAREGGAACRGISATRHGDATNASLPHLQNTVYTPVKLTLETRVSGTNCCRSSIVTTTTARQGNKERQHVVPLVARLTNT</sequence>
<accession>A0A7R9ARA8</accession>
<proteinExistence type="predicted"/>
<dbReference type="AlphaFoldDB" id="A0A7R9ARA8"/>
<feature type="region of interest" description="Disordered" evidence="1">
    <location>
        <begin position="66"/>
        <end position="86"/>
    </location>
</feature>
<dbReference type="EMBL" id="OC000755">
    <property type="protein sequence ID" value="CAD7258243.1"/>
    <property type="molecule type" value="Genomic_DNA"/>
</dbReference>
<evidence type="ECO:0000313" key="2">
    <source>
        <dbReference type="EMBL" id="CAD7258243.1"/>
    </source>
</evidence>
<feature type="compositionally biased region" description="Polar residues" evidence="1">
    <location>
        <begin position="69"/>
        <end position="80"/>
    </location>
</feature>
<evidence type="ECO:0000256" key="1">
    <source>
        <dbReference type="SAM" id="MobiDB-lite"/>
    </source>
</evidence>
<organism evidence="2">
    <name type="scientific">Timema shepardi</name>
    <name type="common">Walking stick</name>
    <dbReference type="NCBI Taxonomy" id="629360"/>
    <lineage>
        <taxon>Eukaryota</taxon>
        <taxon>Metazoa</taxon>
        <taxon>Ecdysozoa</taxon>
        <taxon>Arthropoda</taxon>
        <taxon>Hexapoda</taxon>
        <taxon>Insecta</taxon>
        <taxon>Pterygota</taxon>
        <taxon>Neoptera</taxon>
        <taxon>Polyneoptera</taxon>
        <taxon>Phasmatodea</taxon>
        <taxon>Timematodea</taxon>
        <taxon>Timematoidea</taxon>
        <taxon>Timematidae</taxon>
        <taxon>Timema</taxon>
    </lineage>
</organism>
<name>A0A7R9ARA8_TIMSH</name>
<gene>
    <name evidence="2" type="ORF">TSIB3V08_LOCUS2482</name>
</gene>
<reference evidence="2" key="1">
    <citation type="submission" date="2020-11" db="EMBL/GenBank/DDBJ databases">
        <authorList>
            <person name="Tran Van P."/>
        </authorList>
    </citation>
    <scope>NUCLEOTIDE SEQUENCE</scope>
</reference>